<dbReference type="RefSeq" id="WP_091708996.1">
    <property type="nucleotide sequence ID" value="NZ_FNCA01000002.1"/>
</dbReference>
<name>A0A7Z7FDW0_9EURY</name>
<protein>
    <submittedName>
        <fullName evidence="1">Uncharacterized protein</fullName>
    </submittedName>
</protein>
<dbReference type="AlphaFoldDB" id="A0A7Z7FDW0"/>
<proteinExistence type="predicted"/>
<dbReference type="Proteomes" id="UP000199259">
    <property type="component" value="Unassembled WGS sequence"/>
</dbReference>
<evidence type="ECO:0000313" key="1">
    <source>
        <dbReference type="EMBL" id="SDF55814.1"/>
    </source>
</evidence>
<dbReference type="OrthoDB" id="122561at2157"/>
<organism evidence="1 2">
    <name type="scientific">Methanolobus vulcani</name>
    <dbReference type="NCBI Taxonomy" id="38026"/>
    <lineage>
        <taxon>Archaea</taxon>
        <taxon>Methanobacteriati</taxon>
        <taxon>Methanobacteriota</taxon>
        <taxon>Stenosarchaea group</taxon>
        <taxon>Methanomicrobia</taxon>
        <taxon>Methanosarcinales</taxon>
        <taxon>Methanosarcinaceae</taxon>
        <taxon>Methanolobus</taxon>
    </lineage>
</organism>
<accession>A0A7Z7FDW0</accession>
<keyword evidence="2" id="KW-1185">Reference proteome</keyword>
<reference evidence="1 2" key="1">
    <citation type="submission" date="2016-10" db="EMBL/GenBank/DDBJ databases">
        <authorList>
            <person name="Varghese N."/>
            <person name="Submissions S."/>
        </authorList>
    </citation>
    <scope>NUCLEOTIDE SEQUENCE [LARGE SCALE GENOMIC DNA]</scope>
    <source>
        <strain evidence="1 2">PL 12/M</strain>
    </source>
</reference>
<comment type="caution">
    <text evidence="1">The sequence shown here is derived from an EMBL/GenBank/DDBJ whole genome shotgun (WGS) entry which is preliminary data.</text>
</comment>
<gene>
    <name evidence="1" type="ORF">SAMN04488589_0875</name>
</gene>
<sequence length="65" mass="6975">MKLEKVLCPVCGSHILAGIPLGQNIVCVSITSGKPDDFGAAYKSSSRCTSCNKMFACYTKNDDQE</sequence>
<dbReference type="EMBL" id="FNCA01000002">
    <property type="protein sequence ID" value="SDF55814.1"/>
    <property type="molecule type" value="Genomic_DNA"/>
</dbReference>
<evidence type="ECO:0000313" key="2">
    <source>
        <dbReference type="Proteomes" id="UP000199259"/>
    </source>
</evidence>